<gene>
    <name evidence="1" type="ORF">OLEA9_A087251</name>
</gene>
<keyword evidence="2" id="KW-1185">Reference proteome</keyword>
<dbReference type="Proteomes" id="UP000594638">
    <property type="component" value="Unassembled WGS sequence"/>
</dbReference>
<keyword evidence="1" id="KW-0436">Ligase</keyword>
<protein>
    <submittedName>
        <fullName evidence="1">E3 ubiquitin- ligase RNF181-like</fullName>
    </submittedName>
</protein>
<dbReference type="EMBL" id="CACTIH010001850">
    <property type="protein sequence ID" value="CAA2965889.1"/>
    <property type="molecule type" value="Genomic_DNA"/>
</dbReference>
<proteinExistence type="predicted"/>
<accession>A0A8S0QF15</accession>
<dbReference type="AlphaFoldDB" id="A0A8S0QF15"/>
<dbReference type="GO" id="GO:0016874">
    <property type="term" value="F:ligase activity"/>
    <property type="evidence" value="ECO:0007669"/>
    <property type="project" value="UniProtKB-KW"/>
</dbReference>
<comment type="caution">
    <text evidence="1">The sequence shown here is derived from an EMBL/GenBank/DDBJ whole genome shotgun (WGS) entry which is preliminary data.</text>
</comment>
<organism evidence="1 2">
    <name type="scientific">Olea europaea subsp. europaea</name>
    <dbReference type="NCBI Taxonomy" id="158383"/>
    <lineage>
        <taxon>Eukaryota</taxon>
        <taxon>Viridiplantae</taxon>
        <taxon>Streptophyta</taxon>
        <taxon>Embryophyta</taxon>
        <taxon>Tracheophyta</taxon>
        <taxon>Spermatophyta</taxon>
        <taxon>Magnoliopsida</taxon>
        <taxon>eudicotyledons</taxon>
        <taxon>Gunneridae</taxon>
        <taxon>Pentapetalae</taxon>
        <taxon>asterids</taxon>
        <taxon>lamiids</taxon>
        <taxon>Lamiales</taxon>
        <taxon>Oleaceae</taxon>
        <taxon>Oleeae</taxon>
        <taxon>Olea</taxon>
    </lineage>
</organism>
<reference evidence="1 2" key="1">
    <citation type="submission" date="2019-12" db="EMBL/GenBank/DDBJ databases">
        <authorList>
            <person name="Alioto T."/>
            <person name="Alioto T."/>
            <person name="Gomez Garrido J."/>
        </authorList>
    </citation>
    <scope>NUCLEOTIDE SEQUENCE [LARGE SCALE GENOMIC DNA]</scope>
</reference>
<sequence>MNFQTPVDDYCRAWQAFDLDVPKIKPSEDGDHFFIEVHMEKTYFSLEEEDDDEEKPDYLLDYDCDSSISTFWEPCGRIEHDNLPLNRISKILSEVGVPLHRQGFMMDQISDEADEIANAPFNKNKKILSMIVSISIVAVKPILNRPSNIRVL</sequence>
<evidence type="ECO:0000313" key="2">
    <source>
        <dbReference type="Proteomes" id="UP000594638"/>
    </source>
</evidence>
<name>A0A8S0QF15_OLEEU</name>
<dbReference type="OrthoDB" id="1149625at2759"/>
<evidence type="ECO:0000313" key="1">
    <source>
        <dbReference type="EMBL" id="CAA2965889.1"/>
    </source>
</evidence>
<dbReference type="Gramene" id="OE9A087251T1">
    <property type="protein sequence ID" value="OE9A087251C1"/>
    <property type="gene ID" value="OE9A087251"/>
</dbReference>